<reference evidence="2 3" key="1">
    <citation type="submission" date="2019-03" db="EMBL/GenBank/DDBJ databases">
        <title>Draft genome sequences of novel Actinobacteria.</title>
        <authorList>
            <person name="Sahin N."/>
            <person name="Ay H."/>
            <person name="Saygin H."/>
        </authorList>
    </citation>
    <scope>NUCLEOTIDE SEQUENCE [LARGE SCALE GENOMIC DNA]</scope>
    <source>
        <strain evidence="2 3">KC712</strain>
    </source>
</reference>
<comment type="caution">
    <text evidence="2">The sequence shown here is derived from an EMBL/GenBank/DDBJ whole genome shotgun (WGS) entry which is preliminary data.</text>
</comment>
<evidence type="ECO:0000313" key="3">
    <source>
        <dbReference type="Proteomes" id="UP000294543"/>
    </source>
</evidence>
<keyword evidence="1" id="KW-0812">Transmembrane</keyword>
<sequence>MNHTESHSGKAAALDARSDLPAARRPRPVALDVAAGAIAALAAAIVAILTFGVQATVAPHEVPLGVVASGSAPGASTEHLVDQLAAASGEAVSWRRLGEEEANDALVTGGIMGFLTLSIDPGGGVEAKVTTGGTAHPNATAAAEQMLRQAATAIMTAAPPVATVLHPVSAAGRVIPLALVSVLWIAGMVGTVVARLLRRRAGIDASESGIAMVIAFGLIAPAVMFATVGSWESGIAWTAEAIALIFLIAMAFSALHGALARLLGWASLPLISLIYLIGAPMATQPPELLAPAYRVLAWSWSPLRITVDQLRALLFAPQQSSALAVVVLGVFLLTGLLIMLLPQHPKVARRTNA</sequence>
<feature type="transmembrane region" description="Helical" evidence="1">
    <location>
        <begin position="321"/>
        <end position="341"/>
    </location>
</feature>
<dbReference type="EMBL" id="SMKP01000165">
    <property type="protein sequence ID" value="TDD13759.1"/>
    <property type="molecule type" value="Genomic_DNA"/>
</dbReference>
<feature type="transmembrane region" description="Helical" evidence="1">
    <location>
        <begin position="209"/>
        <end position="228"/>
    </location>
</feature>
<dbReference type="OrthoDB" id="3686432at2"/>
<evidence type="ECO:0000313" key="2">
    <source>
        <dbReference type="EMBL" id="TDD13759.1"/>
    </source>
</evidence>
<dbReference type="AlphaFoldDB" id="A0A4R4W570"/>
<gene>
    <name evidence="2" type="ORF">E1294_39785</name>
</gene>
<keyword evidence="3" id="KW-1185">Reference proteome</keyword>
<keyword evidence="1" id="KW-1133">Transmembrane helix</keyword>
<dbReference type="RefSeq" id="WP_132516136.1">
    <property type="nucleotide sequence ID" value="NZ_SMKP01000165.1"/>
</dbReference>
<proteinExistence type="predicted"/>
<keyword evidence="1" id="KW-0472">Membrane</keyword>
<feature type="transmembrane region" description="Helical" evidence="1">
    <location>
        <begin position="29"/>
        <end position="53"/>
    </location>
</feature>
<feature type="transmembrane region" description="Helical" evidence="1">
    <location>
        <begin position="174"/>
        <end position="197"/>
    </location>
</feature>
<organism evidence="2 3">
    <name type="scientific">Nonomuraea diastatica</name>
    <dbReference type="NCBI Taxonomy" id="1848329"/>
    <lineage>
        <taxon>Bacteria</taxon>
        <taxon>Bacillati</taxon>
        <taxon>Actinomycetota</taxon>
        <taxon>Actinomycetes</taxon>
        <taxon>Streptosporangiales</taxon>
        <taxon>Streptosporangiaceae</taxon>
        <taxon>Nonomuraea</taxon>
    </lineage>
</organism>
<evidence type="ECO:0000256" key="1">
    <source>
        <dbReference type="SAM" id="Phobius"/>
    </source>
</evidence>
<name>A0A4R4W570_9ACTN</name>
<dbReference type="Proteomes" id="UP000294543">
    <property type="component" value="Unassembled WGS sequence"/>
</dbReference>
<feature type="transmembrane region" description="Helical" evidence="1">
    <location>
        <begin position="262"/>
        <end position="282"/>
    </location>
</feature>
<protein>
    <submittedName>
        <fullName evidence="2">Uncharacterized protein</fullName>
    </submittedName>
</protein>
<accession>A0A4R4W570</accession>
<feature type="transmembrane region" description="Helical" evidence="1">
    <location>
        <begin position="234"/>
        <end position="255"/>
    </location>
</feature>